<dbReference type="InterPro" id="IPR050256">
    <property type="entry name" value="Glycosyltransferase_2"/>
</dbReference>
<feature type="transmembrane region" description="Helical" evidence="1">
    <location>
        <begin position="279"/>
        <end position="301"/>
    </location>
</feature>
<accession>A0A150IVA4</accession>
<sequence>MASEIVESVPLENADTNCSTITTNTIHFLKKKGCNTIVDSTLLNGPQESSTHGKIIAAMPAYNEEKFIGKTVVGCKPYVDEVIVINDGSTDATAMIATACGATVVYHDQNMGYGASIRTCFETAKKMQVAAMVILDADGQHDPLDIQQVLQPVLNNEADVCIGSRFLKNHTVKIPLYRKIGMKVLDFATNQGGDTKITDTQSGFRAYSANAINKIRIGNTGMAAGSEILLQIKDQGLKVKEVPITCRYDIEDTSTHNPVVHGMKVLASIISEIEYKHPLFYIGLPGVILFCAGLVIGGIVINSYNTRGYVPFGPAILMVLLFMVGSLAIFSALNLHATTQLLKKMKSIQ</sequence>
<dbReference type="Proteomes" id="UP000075398">
    <property type="component" value="Unassembled WGS sequence"/>
</dbReference>
<dbReference type="Gene3D" id="3.90.550.10">
    <property type="entry name" value="Spore Coat Polysaccharide Biosynthesis Protein SpsA, Chain A"/>
    <property type="match status" value="1"/>
</dbReference>
<keyword evidence="1" id="KW-0812">Transmembrane</keyword>
<name>A0A150IVA4_9EURY</name>
<dbReference type="EMBL" id="LNGC01000119">
    <property type="protein sequence ID" value="KYC48882.1"/>
    <property type="molecule type" value="Genomic_DNA"/>
</dbReference>
<dbReference type="PATRIC" id="fig|1705409.3.peg.1908"/>
<evidence type="ECO:0000313" key="3">
    <source>
        <dbReference type="EMBL" id="KYC48882.1"/>
    </source>
</evidence>
<dbReference type="PANTHER" id="PTHR48090">
    <property type="entry name" value="UNDECAPRENYL-PHOSPHATE 4-DEOXY-4-FORMAMIDO-L-ARABINOSE TRANSFERASE-RELATED"/>
    <property type="match status" value="1"/>
</dbReference>
<feature type="domain" description="Glycosyltransferase 2-like" evidence="2">
    <location>
        <begin position="58"/>
        <end position="215"/>
    </location>
</feature>
<dbReference type="Pfam" id="PF00535">
    <property type="entry name" value="Glycos_transf_2"/>
    <property type="match status" value="1"/>
</dbReference>
<protein>
    <submittedName>
        <fullName evidence="3">Glycosyltransferase AglJ</fullName>
        <ecNumber evidence="3">2.4.1.-</ecNumber>
    </submittedName>
</protein>
<dbReference type="EC" id="2.4.1.-" evidence="3"/>
<reference evidence="3 4" key="1">
    <citation type="journal article" date="2016" name="ISME J.">
        <title>Chasing the elusive Euryarchaeota class WSA2: genomes reveal a uniquely fastidious methyl-reducing methanogen.</title>
        <authorList>
            <person name="Nobu M.K."/>
            <person name="Narihiro T."/>
            <person name="Kuroda K."/>
            <person name="Mei R."/>
            <person name="Liu W.T."/>
        </authorList>
    </citation>
    <scope>NUCLEOTIDE SEQUENCE [LARGE SCALE GENOMIC DNA]</scope>
    <source>
        <strain evidence="3">U1lsi0528_Bin055</strain>
    </source>
</reference>
<gene>
    <name evidence="3" type="primary">aglJ_2</name>
    <name evidence="3" type="ORF">AMQ22_01812</name>
</gene>
<dbReference type="PANTHER" id="PTHR48090:SF7">
    <property type="entry name" value="RFBJ PROTEIN"/>
    <property type="match status" value="1"/>
</dbReference>
<proteinExistence type="predicted"/>
<keyword evidence="3" id="KW-0808">Transferase</keyword>
<feature type="transmembrane region" description="Helical" evidence="1">
    <location>
        <begin position="313"/>
        <end position="335"/>
    </location>
</feature>
<dbReference type="AlphaFoldDB" id="A0A150IVA4"/>
<comment type="caution">
    <text evidence="3">The sequence shown here is derived from an EMBL/GenBank/DDBJ whole genome shotgun (WGS) entry which is preliminary data.</text>
</comment>
<dbReference type="InterPro" id="IPR029044">
    <property type="entry name" value="Nucleotide-diphossugar_trans"/>
</dbReference>
<dbReference type="GO" id="GO:0016757">
    <property type="term" value="F:glycosyltransferase activity"/>
    <property type="evidence" value="ECO:0007669"/>
    <property type="project" value="UniProtKB-KW"/>
</dbReference>
<dbReference type="SUPFAM" id="SSF53448">
    <property type="entry name" value="Nucleotide-diphospho-sugar transferases"/>
    <property type="match status" value="1"/>
</dbReference>
<dbReference type="InterPro" id="IPR001173">
    <property type="entry name" value="Glyco_trans_2-like"/>
</dbReference>
<evidence type="ECO:0000259" key="2">
    <source>
        <dbReference type="Pfam" id="PF00535"/>
    </source>
</evidence>
<evidence type="ECO:0000256" key="1">
    <source>
        <dbReference type="SAM" id="Phobius"/>
    </source>
</evidence>
<evidence type="ECO:0000313" key="4">
    <source>
        <dbReference type="Proteomes" id="UP000075398"/>
    </source>
</evidence>
<keyword evidence="1" id="KW-0472">Membrane</keyword>
<keyword evidence="3" id="KW-0328">Glycosyltransferase</keyword>
<dbReference type="CDD" id="cd04179">
    <property type="entry name" value="DPM_DPG-synthase_like"/>
    <property type="match status" value="1"/>
</dbReference>
<keyword evidence="1" id="KW-1133">Transmembrane helix</keyword>
<organism evidence="3 4">
    <name type="scientific">Candidatus Methanofastidiosum methylothiophilum</name>
    <dbReference type="NCBI Taxonomy" id="1705564"/>
    <lineage>
        <taxon>Archaea</taxon>
        <taxon>Methanobacteriati</taxon>
        <taxon>Methanobacteriota</taxon>
        <taxon>Stenosarchaea group</taxon>
        <taxon>Candidatus Methanofastidiosia</taxon>
        <taxon>Candidatus Methanofastidiosales</taxon>
        <taxon>Candidatus Methanofastidiosaceae</taxon>
        <taxon>Candidatus Methanofastidiosum</taxon>
    </lineage>
</organism>